<organism evidence="1 2">
    <name type="scientific">Dunaliella salina</name>
    <name type="common">Green alga</name>
    <name type="synonym">Protococcus salinus</name>
    <dbReference type="NCBI Taxonomy" id="3046"/>
    <lineage>
        <taxon>Eukaryota</taxon>
        <taxon>Viridiplantae</taxon>
        <taxon>Chlorophyta</taxon>
        <taxon>core chlorophytes</taxon>
        <taxon>Chlorophyceae</taxon>
        <taxon>CS clade</taxon>
        <taxon>Chlamydomonadales</taxon>
        <taxon>Dunaliellaceae</taxon>
        <taxon>Dunaliella</taxon>
    </lineage>
</organism>
<dbReference type="Proteomes" id="UP000815325">
    <property type="component" value="Unassembled WGS sequence"/>
</dbReference>
<reference evidence="1" key="1">
    <citation type="submission" date="2017-08" db="EMBL/GenBank/DDBJ databases">
        <authorList>
            <person name="Polle J.E."/>
            <person name="Barry K."/>
            <person name="Cushman J."/>
            <person name="Schmutz J."/>
            <person name="Tran D."/>
            <person name="Hathwaick L.T."/>
            <person name="Yim W.C."/>
            <person name="Jenkins J."/>
            <person name="Mckie-Krisberg Z.M."/>
            <person name="Prochnik S."/>
            <person name="Lindquist E."/>
            <person name="Dockter R.B."/>
            <person name="Adam C."/>
            <person name="Molina H."/>
            <person name="Bunkerborg J."/>
            <person name="Jin E."/>
            <person name="Buchheim M."/>
            <person name="Magnuson J."/>
        </authorList>
    </citation>
    <scope>NUCLEOTIDE SEQUENCE</scope>
    <source>
        <strain evidence="1">CCAP 19/18</strain>
    </source>
</reference>
<proteinExistence type="predicted"/>
<accession>A0ABQ7G938</accession>
<protein>
    <submittedName>
        <fullName evidence="1">Uncharacterized protein</fullName>
    </submittedName>
</protein>
<sequence length="396" mass="43465">MQDLVVIGQPDGSTVLDLEWRAVDLVLGSHAFKLANISVVRTLPMWRPPLKLVPMFVDSHASGSRVHLDNVVLHMLGRCDIVGKVSQAFGDVPTMLKDGSAAIIPYSDSGNARGSNITAACDPGSNSVEQISMETSSGDQLLYNLFVLDQTQEAGLFRVTGADISTKGGNWPWPEATDSLPELSHELLMQGSFSDEAGRLPVLDFDLQPKVMSIKKGFPQLTFKDLILTNLFEQPWSDAAARDPLALLSLSFHGFLMDRSGGAKIVVRDCSIVVSEHELVVFTYWGILVNTDGTPHMDKVAPWITSLRVDRIRITPTGDGNLLIREISELRAVKFENVTLTTEFPDGAVDRIRARDGKFKGGPPALYSIEHLPLVEVSRPQKMQCDQISKALRLHV</sequence>
<keyword evidence="2" id="KW-1185">Reference proteome</keyword>
<evidence type="ECO:0000313" key="2">
    <source>
        <dbReference type="Proteomes" id="UP000815325"/>
    </source>
</evidence>
<comment type="caution">
    <text evidence="1">The sequence shown here is derived from an EMBL/GenBank/DDBJ whole genome shotgun (WGS) entry which is preliminary data.</text>
</comment>
<name>A0ABQ7G938_DUNSA</name>
<evidence type="ECO:0000313" key="1">
    <source>
        <dbReference type="EMBL" id="KAF5831128.1"/>
    </source>
</evidence>
<gene>
    <name evidence="1" type="ORF">DUNSADRAFT_13531</name>
</gene>
<dbReference type="EMBL" id="MU069973">
    <property type="protein sequence ID" value="KAF5831128.1"/>
    <property type="molecule type" value="Genomic_DNA"/>
</dbReference>